<name>A0A1W1HFS9_9BACT</name>
<organism evidence="1 2">
    <name type="scientific">Desulfamplus magnetovallimortis</name>
    <dbReference type="NCBI Taxonomy" id="1246637"/>
    <lineage>
        <taxon>Bacteria</taxon>
        <taxon>Pseudomonadati</taxon>
        <taxon>Thermodesulfobacteriota</taxon>
        <taxon>Desulfobacteria</taxon>
        <taxon>Desulfobacterales</taxon>
        <taxon>Desulfobacteraceae</taxon>
        <taxon>Desulfamplus</taxon>
    </lineage>
</organism>
<protein>
    <submittedName>
        <fullName evidence="1">Uncharacterized protein</fullName>
    </submittedName>
</protein>
<evidence type="ECO:0000313" key="2">
    <source>
        <dbReference type="Proteomes" id="UP000191931"/>
    </source>
</evidence>
<reference evidence="1 2" key="1">
    <citation type="submission" date="2017-03" db="EMBL/GenBank/DDBJ databases">
        <authorList>
            <person name="Afonso C.L."/>
            <person name="Miller P.J."/>
            <person name="Scott M.A."/>
            <person name="Spackman E."/>
            <person name="Goraichik I."/>
            <person name="Dimitrov K.M."/>
            <person name="Suarez D.L."/>
            <person name="Swayne D.E."/>
        </authorList>
    </citation>
    <scope>NUCLEOTIDE SEQUENCE [LARGE SCALE GENOMIC DNA]</scope>
    <source>
        <strain evidence="1">PRJEB14757</strain>
    </source>
</reference>
<dbReference type="Proteomes" id="UP000191931">
    <property type="component" value="Unassembled WGS sequence"/>
</dbReference>
<gene>
    <name evidence="1" type="ORF">MTBBW1_300007</name>
</gene>
<keyword evidence="2" id="KW-1185">Reference proteome</keyword>
<dbReference type="AlphaFoldDB" id="A0A1W1HFS9"/>
<accession>A0A1W1HFS9</accession>
<dbReference type="EMBL" id="FWEV01000224">
    <property type="protein sequence ID" value="SLM31276.1"/>
    <property type="molecule type" value="Genomic_DNA"/>
</dbReference>
<sequence length="51" mass="6087">MPISDICVNFEYVRNEDEIISQFDIEMHRYSTVDQNEMSKLFHLCSLTQES</sequence>
<evidence type="ECO:0000313" key="1">
    <source>
        <dbReference type="EMBL" id="SLM31276.1"/>
    </source>
</evidence>
<proteinExistence type="predicted"/>